<organism evidence="1 2">
    <name type="scientific">Leclercia pneumoniae</name>
    <dbReference type="NCBI Taxonomy" id="2815358"/>
    <lineage>
        <taxon>Bacteria</taxon>
        <taxon>Pseudomonadati</taxon>
        <taxon>Pseudomonadota</taxon>
        <taxon>Gammaproteobacteria</taxon>
        <taxon>Enterobacterales</taxon>
        <taxon>Enterobacteriaceae</taxon>
        <taxon>Leclercia</taxon>
    </lineage>
</organism>
<dbReference type="Proteomes" id="UP000683497">
    <property type="component" value="Chromosome"/>
</dbReference>
<dbReference type="EMBL" id="CP076838">
    <property type="protein sequence ID" value="QWW81277.1"/>
    <property type="molecule type" value="Genomic_DNA"/>
</dbReference>
<dbReference type="InterPro" id="IPR036390">
    <property type="entry name" value="WH_DNA-bd_sf"/>
</dbReference>
<reference evidence="1 2" key="1">
    <citation type="submission" date="2021-06" db="EMBL/GenBank/DDBJ databases">
        <title>Leclercia pneumoniae sp. nov.</title>
        <authorList>
            <person name="Hoenemann M."/>
            <person name="Viehweger A."/>
            <person name="Dietze N."/>
        </authorList>
    </citation>
    <scope>NUCLEOTIDE SEQUENCE [LARGE SCALE GENOMIC DNA]</scope>
    <source>
        <strain evidence="2">49125</strain>
    </source>
</reference>
<protein>
    <recommendedName>
        <fullName evidence="3">MarR family transcriptional regulator</fullName>
    </recommendedName>
</protein>
<evidence type="ECO:0008006" key="3">
    <source>
        <dbReference type="Google" id="ProtNLM"/>
    </source>
</evidence>
<name>A0ABX8K588_9ENTR</name>
<accession>A0ABX8K588</accession>
<dbReference type="SUPFAM" id="SSF46785">
    <property type="entry name" value="Winged helix' DNA-binding domain"/>
    <property type="match status" value="1"/>
</dbReference>
<keyword evidence="2" id="KW-1185">Reference proteome</keyword>
<gene>
    <name evidence="1" type="ORF">KQ929_08780</name>
</gene>
<evidence type="ECO:0000313" key="1">
    <source>
        <dbReference type="EMBL" id="QWW81277.1"/>
    </source>
</evidence>
<sequence>MNMASNKLWTIIRAIQSGGEITPRQVCRLLDCDSKKACRMLEHLVTAGAVKNIGQPRHPVFVMLPGGEKRIKPLQVVLVERQQPSITDVCRQNWQGYQVHKIFGSARV</sequence>
<proteinExistence type="predicted"/>
<evidence type="ECO:0000313" key="2">
    <source>
        <dbReference type="Proteomes" id="UP000683497"/>
    </source>
</evidence>
<dbReference type="Gene3D" id="1.10.10.10">
    <property type="entry name" value="Winged helix-like DNA-binding domain superfamily/Winged helix DNA-binding domain"/>
    <property type="match status" value="1"/>
</dbReference>
<dbReference type="InterPro" id="IPR036388">
    <property type="entry name" value="WH-like_DNA-bd_sf"/>
</dbReference>
<dbReference type="RefSeq" id="WP_207291865.1">
    <property type="nucleotide sequence ID" value="NZ_CP071383.1"/>
</dbReference>